<accession>I3SBF8</accession>
<dbReference type="EMBL" id="BT137805">
    <property type="protein sequence ID" value="AFK37600.1"/>
    <property type="molecule type" value="mRNA"/>
</dbReference>
<evidence type="ECO:0000313" key="1">
    <source>
        <dbReference type="EMBL" id="AFK37600.1"/>
    </source>
</evidence>
<organism evidence="1">
    <name type="scientific">Lotus japonicus</name>
    <name type="common">Lotus corniculatus var. japonicus</name>
    <dbReference type="NCBI Taxonomy" id="34305"/>
    <lineage>
        <taxon>Eukaryota</taxon>
        <taxon>Viridiplantae</taxon>
        <taxon>Streptophyta</taxon>
        <taxon>Embryophyta</taxon>
        <taxon>Tracheophyta</taxon>
        <taxon>Spermatophyta</taxon>
        <taxon>Magnoliopsida</taxon>
        <taxon>eudicotyledons</taxon>
        <taxon>Gunneridae</taxon>
        <taxon>Pentapetalae</taxon>
        <taxon>rosids</taxon>
        <taxon>fabids</taxon>
        <taxon>Fabales</taxon>
        <taxon>Fabaceae</taxon>
        <taxon>Papilionoideae</taxon>
        <taxon>50 kb inversion clade</taxon>
        <taxon>NPAAA clade</taxon>
        <taxon>Hologalegina</taxon>
        <taxon>robinioid clade</taxon>
        <taxon>Loteae</taxon>
        <taxon>Lotus</taxon>
    </lineage>
</organism>
<sequence length="45" mass="5501">MIFRSRKIIKVLLDKFLNICLHIYLKNFQNSLCPLNHPFYNFTSR</sequence>
<reference evidence="1" key="1">
    <citation type="submission" date="2012-05" db="EMBL/GenBank/DDBJ databases">
        <authorList>
            <person name="Krishnakumar V."/>
            <person name="Cheung F."/>
            <person name="Xiao Y."/>
            <person name="Chan A."/>
            <person name="Moskal W.A."/>
            <person name="Town C.D."/>
        </authorList>
    </citation>
    <scope>NUCLEOTIDE SEQUENCE</scope>
</reference>
<proteinExistence type="evidence at transcript level"/>
<protein>
    <submittedName>
        <fullName evidence="1">Uncharacterized protein</fullName>
    </submittedName>
</protein>
<name>I3SBF8_LOTJA</name>
<dbReference type="AlphaFoldDB" id="I3SBF8"/>